<reference evidence="1 2" key="1">
    <citation type="submission" date="2024-01" db="EMBL/GenBank/DDBJ databases">
        <title>Uliginosibacterium soil sp. nov.</title>
        <authorList>
            <person name="Lv Y."/>
        </authorList>
    </citation>
    <scope>NUCLEOTIDE SEQUENCE [LARGE SCALE GENOMIC DNA]</scope>
    <source>
        <strain evidence="1 2">H3</strain>
    </source>
</reference>
<comment type="caution">
    <text evidence="1">The sequence shown here is derived from an EMBL/GenBank/DDBJ whole genome shotgun (WGS) entry which is preliminary data.</text>
</comment>
<keyword evidence="2" id="KW-1185">Reference proteome</keyword>
<accession>A0ABU6JZA7</accession>
<evidence type="ECO:0000313" key="1">
    <source>
        <dbReference type="EMBL" id="MEC5384833.1"/>
    </source>
</evidence>
<dbReference type="EMBL" id="JAYXHS010000001">
    <property type="protein sequence ID" value="MEC5384833.1"/>
    <property type="molecule type" value="Genomic_DNA"/>
</dbReference>
<proteinExistence type="predicted"/>
<dbReference type="Pfam" id="PF08895">
    <property type="entry name" value="DUF1840"/>
    <property type="match status" value="1"/>
</dbReference>
<dbReference type="InterPro" id="IPR014991">
    <property type="entry name" value="DUF1840"/>
</dbReference>
<dbReference type="Proteomes" id="UP001331561">
    <property type="component" value="Unassembled WGS sequence"/>
</dbReference>
<evidence type="ECO:0000313" key="2">
    <source>
        <dbReference type="Proteomes" id="UP001331561"/>
    </source>
</evidence>
<name>A0ABU6JZA7_9RHOO</name>
<organism evidence="1 2">
    <name type="scientific">Uliginosibacterium silvisoli</name>
    <dbReference type="NCBI Taxonomy" id="3114758"/>
    <lineage>
        <taxon>Bacteria</taxon>
        <taxon>Pseudomonadati</taxon>
        <taxon>Pseudomonadota</taxon>
        <taxon>Betaproteobacteria</taxon>
        <taxon>Rhodocyclales</taxon>
        <taxon>Zoogloeaceae</taxon>
        <taxon>Uliginosibacterium</taxon>
    </lineage>
</organism>
<gene>
    <name evidence="1" type="ORF">VVD49_03820</name>
</gene>
<sequence length="108" mass="11445">MLITFTSRAAADVLMLGKIGQQMLELIGKDAQDPRGIVTVEQLPAAIAALSAAATADRAKAPASNEEEDEDAPKGMAAPVALAQRIPPLLELFQYALRDKEAVTWEAS</sequence>
<dbReference type="RefSeq" id="WP_327597800.1">
    <property type="nucleotide sequence ID" value="NZ_JAYXHS010000001.1"/>
</dbReference>
<protein>
    <submittedName>
        <fullName evidence="1">DUF1840 domain-containing protein</fullName>
    </submittedName>
</protein>